<dbReference type="OrthoDB" id="5984008at2759"/>
<dbReference type="Pfam" id="PF01094">
    <property type="entry name" value="ANF_receptor"/>
    <property type="match status" value="2"/>
</dbReference>
<evidence type="ECO:0000256" key="6">
    <source>
        <dbReference type="ARBA" id="ARBA00023065"/>
    </source>
</evidence>
<keyword evidence="5" id="KW-1133">Transmembrane helix</keyword>
<dbReference type="SUPFAM" id="SSF53822">
    <property type="entry name" value="Periplasmic binding protein-like I"/>
    <property type="match status" value="2"/>
</dbReference>
<evidence type="ECO:0000256" key="9">
    <source>
        <dbReference type="ARBA" id="ARBA00023180"/>
    </source>
</evidence>
<keyword evidence="9" id="KW-0325">Glycoprotein</keyword>
<evidence type="ECO:0000256" key="3">
    <source>
        <dbReference type="ARBA" id="ARBA00022448"/>
    </source>
</evidence>
<dbReference type="SUPFAM" id="SSF53850">
    <property type="entry name" value="Periplasmic binding protein-like II"/>
    <property type="match status" value="3"/>
</dbReference>
<dbReference type="InterPro" id="IPR001320">
    <property type="entry name" value="Iontro_rcpt_C"/>
</dbReference>
<evidence type="ECO:0000256" key="4">
    <source>
        <dbReference type="ARBA" id="ARBA00022692"/>
    </source>
</evidence>
<evidence type="ECO:0000313" key="14">
    <source>
        <dbReference type="EMBL" id="GER52078.1"/>
    </source>
</evidence>
<comment type="subcellular location">
    <subcellularLocation>
        <location evidence="1">Membrane</location>
        <topology evidence="1">Multi-pass membrane protein</topology>
    </subcellularLocation>
</comment>
<evidence type="ECO:0000259" key="13">
    <source>
        <dbReference type="SMART" id="SM00079"/>
    </source>
</evidence>
<keyword evidence="6" id="KW-0406">Ion transport</keyword>
<dbReference type="SMART" id="SM00079">
    <property type="entry name" value="PBPe"/>
    <property type="match status" value="1"/>
</dbReference>
<comment type="function">
    <text evidence="12">Glutamate-gated receptor that probably acts as a non-selective cation channel. May be involved in light-signal transduction and calcium homeostasis via the regulation of calcium influx into cells.</text>
</comment>
<gene>
    <name evidence="14" type="ORF">STAS_29504</name>
</gene>
<evidence type="ECO:0000313" key="15">
    <source>
        <dbReference type="Proteomes" id="UP000325081"/>
    </source>
</evidence>
<sequence>MVAIIEGSGFFVPYILILLVLFSNHHLINCHEEKVSEQITVIDIGVVRNPKSPFGEMINLCLEMAISDFYTANPDYKTRLRLRTKEAEDTLGISLAALHLVQQEQVHAILWHHEPEQAETFVVELGRKSRVPIISFTSTTEADFPTPQNPYLVRASLDDSVQARALTSVFREFAWKNAVILYEDSVAGRRFLSRLNAALRDIEIALSDAVAVPPSTDGAHILSDELAALNENQTVKVFLVHAGPALGSRLFAAADEVGMMRDEHAWIVAGAMSDSMMSSVAIRDAHRESMEGAVGVRARVPSSDELEKFRERWRIKSTIMKIEKEKEDGYSWRIMDLNVRGLLAYDTVTALATAVEKIVRSNASSAFGPQLREEMFSIRVEGLSGEFEISNGTLKPSALEIFNVVGSGERRLGFWTPENGIVRDLDPKPVKELKRIVWPGDSAMKPKGWVVPPTGPVRIGVPWKPGYTEFLKVKIDDETKQVEATGFVIDIFLATLKVLPFPINYTFVCYNGTGDPDWKYDDMLAGIPEKKFDMVVGDTTILSSRASYVDYSLPYAESGLVHLVKNEKPFDMWIFTKPLRWDLWLAITLSCVIMGSVICVLERGITNPAPVERPITKFDMVVGDTTILSSRASYVDYSLPYAESGLVHLFKNEKPFDTWIFTKTLRQTCRIEGLGFAFPVGSPLAPYFSRAILNVTQGPEMTRISGRANSSQDPLSSTLSQRTSSLSFYDFAANAWSESAAVFAAMVDFPTPQNPYLMRAFLDDSGQARALASVFREFAWKNVVILYKDSAVGRRFLSRLSAAFRDARIALSDTVAAPPSAGGAHMLSDELAALNKNQMVKVFLVHVGPALGSRSFAAADEMKGAVGVRARISPSYKLKKFRERWRIKSTIMKIEKEKEDGYSWRIMDLNVRELWAYDTVTALAIAVEKIPSTLEIFNVVGSGERRIGVSWKPGYTGFLKVKIDDKTKQVEATGFVIDIFLATLKMLSFPNNYTFVCYNASYVDYSLPYAESGLVHLVKNEKPFDTWIFTKPLRWDLWRRGHRDRRDSVSETSHKLIRLEVQGLQSDLQNRRPRLRISGGVAAGTVFLASYTKRDARSGDDIHRAEEFWAVLIRHKTHCRPPCHRGRPACLSTTLQTRTPHPLPPFFPFYPKPVNPKFRLSRALLPGGGATSASLAILRMSPVRGC</sequence>
<accession>A0A5A7R3S5</accession>
<keyword evidence="8 14" id="KW-0675">Receptor</keyword>
<keyword evidence="10" id="KW-1071">Ligand-gated ion channel</keyword>
<name>A0A5A7R3S5_STRAF</name>
<dbReference type="InterPro" id="IPR015683">
    <property type="entry name" value="Ionotropic_Glu_rcpt"/>
</dbReference>
<dbReference type="PANTHER" id="PTHR34836">
    <property type="entry name" value="OS06G0188250 PROTEIN"/>
    <property type="match status" value="1"/>
</dbReference>
<keyword evidence="4" id="KW-0812">Transmembrane</keyword>
<evidence type="ECO:0000256" key="5">
    <source>
        <dbReference type="ARBA" id="ARBA00022989"/>
    </source>
</evidence>
<dbReference type="AlphaFoldDB" id="A0A5A7R3S5"/>
<dbReference type="InterPro" id="IPR028082">
    <property type="entry name" value="Peripla_BP_I"/>
</dbReference>
<organism evidence="14 15">
    <name type="scientific">Striga asiatica</name>
    <name type="common">Asiatic witchweed</name>
    <name type="synonym">Buchnera asiatica</name>
    <dbReference type="NCBI Taxonomy" id="4170"/>
    <lineage>
        <taxon>Eukaryota</taxon>
        <taxon>Viridiplantae</taxon>
        <taxon>Streptophyta</taxon>
        <taxon>Embryophyta</taxon>
        <taxon>Tracheophyta</taxon>
        <taxon>Spermatophyta</taxon>
        <taxon>Magnoliopsida</taxon>
        <taxon>eudicotyledons</taxon>
        <taxon>Gunneridae</taxon>
        <taxon>Pentapetalae</taxon>
        <taxon>asterids</taxon>
        <taxon>lamiids</taxon>
        <taxon>Lamiales</taxon>
        <taxon>Orobanchaceae</taxon>
        <taxon>Buchnereae</taxon>
        <taxon>Striga</taxon>
    </lineage>
</organism>
<dbReference type="Pfam" id="PF10613">
    <property type="entry name" value="Lig_chan-Glu_bd"/>
    <property type="match status" value="1"/>
</dbReference>
<reference evidence="15" key="1">
    <citation type="journal article" date="2019" name="Curr. Biol.">
        <title>Genome Sequence of Striga asiatica Provides Insight into the Evolution of Plant Parasitism.</title>
        <authorList>
            <person name="Yoshida S."/>
            <person name="Kim S."/>
            <person name="Wafula E.K."/>
            <person name="Tanskanen J."/>
            <person name="Kim Y.M."/>
            <person name="Honaas L."/>
            <person name="Yang Z."/>
            <person name="Spallek T."/>
            <person name="Conn C.E."/>
            <person name="Ichihashi Y."/>
            <person name="Cheong K."/>
            <person name="Cui S."/>
            <person name="Der J.P."/>
            <person name="Gundlach H."/>
            <person name="Jiao Y."/>
            <person name="Hori C."/>
            <person name="Ishida J.K."/>
            <person name="Kasahara H."/>
            <person name="Kiba T."/>
            <person name="Kim M.S."/>
            <person name="Koo N."/>
            <person name="Laohavisit A."/>
            <person name="Lee Y.H."/>
            <person name="Lumba S."/>
            <person name="McCourt P."/>
            <person name="Mortimer J.C."/>
            <person name="Mutuku J.M."/>
            <person name="Nomura T."/>
            <person name="Sasaki-Sekimoto Y."/>
            <person name="Seto Y."/>
            <person name="Wang Y."/>
            <person name="Wakatake T."/>
            <person name="Sakakibara H."/>
            <person name="Demura T."/>
            <person name="Yamaguchi S."/>
            <person name="Yoneyama K."/>
            <person name="Manabe R.I."/>
            <person name="Nelson D.C."/>
            <person name="Schulman A.H."/>
            <person name="Timko M.P."/>
            <person name="dePamphilis C.W."/>
            <person name="Choi D."/>
            <person name="Shirasu K."/>
        </authorList>
    </citation>
    <scope>NUCLEOTIDE SEQUENCE [LARGE SCALE GENOMIC DNA]</scope>
    <source>
        <strain evidence="15">cv. UVA1</strain>
    </source>
</reference>
<feature type="domain" description="Ionotropic glutamate receptor C-terminal" evidence="13">
    <location>
        <begin position="458"/>
        <end position="706"/>
    </location>
</feature>
<keyword evidence="7" id="KW-0472">Membrane</keyword>
<keyword evidence="11" id="KW-0407">Ion channel</keyword>
<evidence type="ECO:0000256" key="11">
    <source>
        <dbReference type="ARBA" id="ARBA00023303"/>
    </source>
</evidence>
<dbReference type="PANTHER" id="PTHR34836:SF1">
    <property type="entry name" value="OS09G0428600 PROTEIN"/>
    <property type="match status" value="1"/>
</dbReference>
<dbReference type="Proteomes" id="UP000325081">
    <property type="component" value="Unassembled WGS sequence"/>
</dbReference>
<evidence type="ECO:0000256" key="7">
    <source>
        <dbReference type="ARBA" id="ARBA00023136"/>
    </source>
</evidence>
<keyword evidence="3" id="KW-0813">Transport</keyword>
<dbReference type="InterPro" id="IPR019594">
    <property type="entry name" value="Glu/Gly-bd"/>
</dbReference>
<keyword evidence="15" id="KW-1185">Reference proteome</keyword>
<protein>
    <submittedName>
        <fullName evidence="14">Glutamate receptor</fullName>
    </submittedName>
</protein>
<dbReference type="GO" id="GO:0015276">
    <property type="term" value="F:ligand-gated monoatomic ion channel activity"/>
    <property type="evidence" value="ECO:0007669"/>
    <property type="project" value="InterPro"/>
</dbReference>
<proteinExistence type="predicted"/>
<comment type="subunit">
    <text evidence="2">May form heteromers.</text>
</comment>
<evidence type="ECO:0000256" key="10">
    <source>
        <dbReference type="ARBA" id="ARBA00023286"/>
    </source>
</evidence>
<dbReference type="GO" id="GO:0016020">
    <property type="term" value="C:membrane"/>
    <property type="evidence" value="ECO:0007669"/>
    <property type="project" value="UniProtKB-SubCell"/>
</dbReference>
<evidence type="ECO:0000256" key="8">
    <source>
        <dbReference type="ARBA" id="ARBA00023170"/>
    </source>
</evidence>
<evidence type="ECO:0000256" key="12">
    <source>
        <dbReference type="ARBA" id="ARBA00049638"/>
    </source>
</evidence>
<dbReference type="Gene3D" id="3.40.190.10">
    <property type="entry name" value="Periplasmic binding protein-like II"/>
    <property type="match status" value="2"/>
</dbReference>
<dbReference type="InterPro" id="IPR001828">
    <property type="entry name" value="ANF_lig-bd_rcpt"/>
</dbReference>
<evidence type="ECO:0000256" key="1">
    <source>
        <dbReference type="ARBA" id="ARBA00004141"/>
    </source>
</evidence>
<dbReference type="Gene3D" id="3.40.50.2300">
    <property type="match status" value="3"/>
</dbReference>
<evidence type="ECO:0000256" key="2">
    <source>
        <dbReference type="ARBA" id="ARBA00011095"/>
    </source>
</evidence>
<dbReference type="EMBL" id="BKCP01010070">
    <property type="protein sequence ID" value="GER52078.1"/>
    <property type="molecule type" value="Genomic_DNA"/>
</dbReference>
<comment type="caution">
    <text evidence="14">The sequence shown here is derived from an EMBL/GenBank/DDBJ whole genome shotgun (WGS) entry which is preliminary data.</text>
</comment>